<dbReference type="RefSeq" id="XP_018997580.1">
    <property type="nucleotide sequence ID" value="XM_019135153.1"/>
</dbReference>
<protein>
    <recommendedName>
        <fullName evidence="4">RRM domain-containing protein</fullName>
    </recommendedName>
</protein>
<feature type="compositionally biased region" description="Basic residues" evidence="3">
    <location>
        <begin position="65"/>
        <end position="76"/>
    </location>
</feature>
<dbReference type="Proteomes" id="UP000094065">
    <property type="component" value="Unassembled WGS sequence"/>
</dbReference>
<accession>A0A1E3I4I5</accession>
<evidence type="ECO:0000259" key="4">
    <source>
        <dbReference type="PROSITE" id="PS50102"/>
    </source>
</evidence>
<keyword evidence="6" id="KW-1185">Reference proteome</keyword>
<dbReference type="InterPro" id="IPR040446">
    <property type="entry name" value="RRP7"/>
</dbReference>
<dbReference type="SUPFAM" id="SSF54928">
    <property type="entry name" value="RNA-binding domain, RBD"/>
    <property type="match status" value="1"/>
</dbReference>
<evidence type="ECO:0000256" key="3">
    <source>
        <dbReference type="SAM" id="MobiDB-lite"/>
    </source>
</evidence>
<dbReference type="EMBL" id="AWGJ01000002">
    <property type="protein sequence ID" value="ODN83580.1"/>
    <property type="molecule type" value="Genomic_DNA"/>
</dbReference>
<feature type="region of interest" description="Disordered" evidence="3">
    <location>
        <begin position="136"/>
        <end position="186"/>
    </location>
</feature>
<reference evidence="5 6" key="1">
    <citation type="submission" date="2016-06" db="EMBL/GenBank/DDBJ databases">
        <title>Evolution of pathogenesis and genome organization in the Tremellales.</title>
        <authorList>
            <person name="Cuomo C."/>
            <person name="Litvintseva A."/>
            <person name="Heitman J."/>
            <person name="Chen Y."/>
            <person name="Sun S."/>
            <person name="Springer D."/>
            <person name="Dromer F."/>
            <person name="Young S."/>
            <person name="Zeng Q."/>
            <person name="Chapman S."/>
            <person name="Gujja S."/>
            <person name="Saif S."/>
            <person name="Birren B."/>
        </authorList>
    </citation>
    <scope>NUCLEOTIDE SEQUENCE [LARGE SCALE GENOMIC DNA]</scope>
    <source>
        <strain evidence="5 6">CBS 6039</strain>
    </source>
</reference>
<dbReference type="GO" id="GO:0000028">
    <property type="term" value="P:ribosomal small subunit assembly"/>
    <property type="evidence" value="ECO:0007669"/>
    <property type="project" value="TreeGrafter"/>
</dbReference>
<dbReference type="GO" id="GO:0006364">
    <property type="term" value="P:rRNA processing"/>
    <property type="evidence" value="ECO:0007669"/>
    <property type="project" value="TreeGrafter"/>
</dbReference>
<evidence type="ECO:0000256" key="1">
    <source>
        <dbReference type="ARBA" id="ARBA00006110"/>
    </source>
</evidence>
<dbReference type="Gene3D" id="6.10.250.1770">
    <property type="match status" value="1"/>
</dbReference>
<dbReference type="OrthoDB" id="5390at2759"/>
<feature type="region of interest" description="Disordered" evidence="3">
    <location>
        <begin position="40"/>
        <end position="90"/>
    </location>
</feature>
<organism evidence="5 6">
    <name type="scientific">Cryptococcus amylolentus CBS 6039</name>
    <dbReference type="NCBI Taxonomy" id="1295533"/>
    <lineage>
        <taxon>Eukaryota</taxon>
        <taxon>Fungi</taxon>
        <taxon>Dikarya</taxon>
        <taxon>Basidiomycota</taxon>
        <taxon>Agaricomycotina</taxon>
        <taxon>Tremellomycetes</taxon>
        <taxon>Tremellales</taxon>
        <taxon>Cryptococcaceae</taxon>
        <taxon>Cryptococcus</taxon>
    </lineage>
</organism>
<name>A0A1E3I4I5_9TREE</name>
<gene>
    <name evidence="5" type="ORF">L202_01694</name>
</gene>
<dbReference type="InterPro" id="IPR000504">
    <property type="entry name" value="RRM_dom"/>
</dbReference>
<dbReference type="Gene3D" id="3.30.70.330">
    <property type="match status" value="1"/>
</dbReference>
<dbReference type="InterPro" id="IPR035979">
    <property type="entry name" value="RBD_domain_sf"/>
</dbReference>
<sequence>MPKAVSLPAPKPTKQPKMKGIKSKTYAGFLPLPLILPSPVPIPSSSGSSSKSTKQSTHYIYCREHKPKAPQSKKGKSSAEGSSDDLPAGRTLFVTNLPADVTERDLRTVFGEWGVVQDVRISGKETGDVLEGVVRGLSAEEINEEDDDSEASEGESEEDDKEEEEEKDERENATFKGDLLTKKQRRANRRRDALLESIPPVSPLPPLNPRSVPFGQSGIAAGYVVFLDEVSLSRLLASGGKEVQVAKYAQEPTGLSYYDQLYTSLRPSLDSVREFANTSMAHFDHLSSLLLSSRARAQGAGALVDADGFTVVVRSGKYGRAGARGEGWGEGKGGVGVATRGFEKKKGKKGVGASALPDFYKFQATDRKRQDLADLRQKFEHDKARVEELKKSRRYKPY</sequence>
<feature type="compositionally biased region" description="Low complexity" evidence="3">
    <location>
        <begin position="43"/>
        <end position="52"/>
    </location>
</feature>
<comment type="caution">
    <text evidence="5">The sequence shown here is derived from an EMBL/GenBank/DDBJ whole genome shotgun (WGS) entry which is preliminary data.</text>
</comment>
<dbReference type="GO" id="GO:0032545">
    <property type="term" value="C:CURI complex"/>
    <property type="evidence" value="ECO:0007669"/>
    <property type="project" value="TreeGrafter"/>
</dbReference>
<feature type="domain" description="RRM" evidence="4">
    <location>
        <begin position="90"/>
        <end position="192"/>
    </location>
</feature>
<proteinExistence type="inferred from homology"/>
<dbReference type="InterPro" id="IPR012677">
    <property type="entry name" value="Nucleotide-bd_a/b_plait_sf"/>
</dbReference>
<evidence type="ECO:0000313" key="5">
    <source>
        <dbReference type="EMBL" id="ODN83580.1"/>
    </source>
</evidence>
<dbReference type="Pfam" id="PF12923">
    <property type="entry name" value="RRP7"/>
    <property type="match status" value="1"/>
</dbReference>
<dbReference type="GO" id="GO:0003723">
    <property type="term" value="F:RNA binding"/>
    <property type="evidence" value="ECO:0007669"/>
    <property type="project" value="UniProtKB-UniRule"/>
</dbReference>
<dbReference type="PANTHER" id="PTHR13191:SF0">
    <property type="entry name" value="RIBOSOMAL RNA-PROCESSING PROTEIN 7 HOMOLOG A-RELATED"/>
    <property type="match status" value="1"/>
</dbReference>
<evidence type="ECO:0000313" key="6">
    <source>
        <dbReference type="Proteomes" id="UP000094065"/>
    </source>
</evidence>
<dbReference type="GeneID" id="30153003"/>
<evidence type="ECO:0000256" key="2">
    <source>
        <dbReference type="PROSITE-ProRule" id="PRU00176"/>
    </source>
</evidence>
<dbReference type="STRING" id="1295533.A0A1E3I4I5"/>
<comment type="similarity">
    <text evidence="1">Belongs to the RRP7 family.</text>
</comment>
<keyword evidence="2" id="KW-0694">RNA-binding</keyword>
<dbReference type="PANTHER" id="PTHR13191">
    <property type="entry name" value="RIBOSOMAL RNA PROCESSING PROTEIN 7-RELATED"/>
    <property type="match status" value="1"/>
</dbReference>
<dbReference type="GO" id="GO:0034456">
    <property type="term" value="C:UTP-C complex"/>
    <property type="evidence" value="ECO:0007669"/>
    <property type="project" value="TreeGrafter"/>
</dbReference>
<dbReference type="AlphaFoldDB" id="A0A1E3I4I5"/>
<dbReference type="PROSITE" id="PS50102">
    <property type="entry name" value="RRM"/>
    <property type="match status" value="1"/>
</dbReference>
<dbReference type="Pfam" id="PF00076">
    <property type="entry name" value="RRM_1"/>
    <property type="match status" value="1"/>
</dbReference>
<feature type="region of interest" description="Disordered" evidence="3">
    <location>
        <begin position="1"/>
        <end position="22"/>
    </location>
</feature>
<feature type="compositionally biased region" description="Acidic residues" evidence="3">
    <location>
        <begin position="141"/>
        <end position="168"/>
    </location>
</feature>
<dbReference type="InterPro" id="IPR024326">
    <property type="entry name" value="RRP7_C"/>
</dbReference>